<dbReference type="RefSeq" id="WP_158927759.1">
    <property type="nucleotide sequence ID" value="NZ_CP047020.1"/>
</dbReference>
<feature type="region of interest" description="Disordered" evidence="1">
    <location>
        <begin position="267"/>
        <end position="380"/>
    </location>
</feature>
<dbReference type="InterPro" id="IPR046704">
    <property type="entry name" value="DUF6777"/>
</dbReference>
<feature type="compositionally biased region" description="Low complexity" evidence="1">
    <location>
        <begin position="341"/>
        <end position="355"/>
    </location>
</feature>
<organism evidence="4 5">
    <name type="scientific">Streptomyces broussonetiae</name>
    <dbReference type="NCBI Taxonomy" id="2686304"/>
    <lineage>
        <taxon>Bacteria</taxon>
        <taxon>Bacillati</taxon>
        <taxon>Actinomycetota</taxon>
        <taxon>Actinomycetes</taxon>
        <taxon>Kitasatosporales</taxon>
        <taxon>Streptomycetaceae</taxon>
        <taxon>Streptomyces</taxon>
    </lineage>
</organism>
<evidence type="ECO:0000256" key="2">
    <source>
        <dbReference type="SAM" id="SignalP"/>
    </source>
</evidence>
<dbReference type="PROSITE" id="PS51257">
    <property type="entry name" value="PROKAR_LIPOPROTEIN"/>
    <property type="match status" value="1"/>
</dbReference>
<protein>
    <recommendedName>
        <fullName evidence="3">DUF6777 domain-containing protein</fullName>
    </recommendedName>
</protein>
<feature type="domain" description="DUF6777" evidence="3">
    <location>
        <begin position="91"/>
        <end position="252"/>
    </location>
</feature>
<feature type="compositionally biased region" description="Low complexity" evidence="1">
    <location>
        <begin position="294"/>
        <end position="309"/>
    </location>
</feature>
<dbReference type="EMBL" id="CP047020">
    <property type="protein sequence ID" value="QHA08405.1"/>
    <property type="molecule type" value="Genomic_DNA"/>
</dbReference>
<name>A0A6I6NHI6_9ACTN</name>
<sequence>MRIPTGSIVTACALSAALLLAGCASPGVKEARMGVEIYLQPAASQGPEPFTGSTVTEPAALPPTSSSDPGVPPDPTLPATLAVVPRHEMRALPGGTPGLYSGTAHVAGCDVERQIEYLTANPARADAFAGAAGISATGVPGFLRGMTPVVLRTDTRVTNHAYHHGQATGYQAVLQAGTAVLVDNRGMPRVRCACGNPLGAPVAVRGGLGARGSAWSGYRPSQVVVVTPAPRVVASITIVDVDRHTWIERRIGHDVRHDQVVAAPAWAAAPPQGAPDPTDTAPVDTAPPAPGLPSAPTGAATPAAQAAPGRSSVPAVRTTPAPGPALPQTSPSLVRTLDATAGSGPPASPGPRHGTGPPGPADDSPNDSPPDEPATHVPGG</sequence>
<dbReference type="Pfam" id="PF20568">
    <property type="entry name" value="DUF6777"/>
    <property type="match status" value="1"/>
</dbReference>
<accession>A0A6I6NHI6</accession>
<feature type="region of interest" description="Disordered" evidence="1">
    <location>
        <begin position="46"/>
        <end position="76"/>
    </location>
</feature>
<evidence type="ECO:0000313" key="5">
    <source>
        <dbReference type="Proteomes" id="UP000436138"/>
    </source>
</evidence>
<reference evidence="4 5" key="1">
    <citation type="submission" date="2019-12" db="EMBL/GenBank/DDBJ databases">
        <title>Streptomyces sp. strain T44 isolated from rhizosphere soil of Broussonetia papyrifera.</title>
        <authorList>
            <person name="Mo P."/>
        </authorList>
    </citation>
    <scope>NUCLEOTIDE SEQUENCE [LARGE SCALE GENOMIC DNA]</scope>
    <source>
        <strain evidence="4 5">T44</strain>
    </source>
</reference>
<dbReference type="KEGG" id="sbro:GQF42_38680"/>
<keyword evidence="2" id="KW-0732">Signal</keyword>
<evidence type="ECO:0000256" key="1">
    <source>
        <dbReference type="SAM" id="MobiDB-lite"/>
    </source>
</evidence>
<dbReference type="AlphaFoldDB" id="A0A6I6NHI6"/>
<evidence type="ECO:0000313" key="4">
    <source>
        <dbReference type="EMBL" id="QHA08405.1"/>
    </source>
</evidence>
<feature type="signal peptide" evidence="2">
    <location>
        <begin position="1"/>
        <end position="21"/>
    </location>
</feature>
<feature type="chain" id="PRO_5039434107" description="DUF6777 domain-containing protein" evidence="2">
    <location>
        <begin position="22"/>
        <end position="380"/>
    </location>
</feature>
<keyword evidence="5" id="KW-1185">Reference proteome</keyword>
<feature type="compositionally biased region" description="Low complexity" evidence="1">
    <location>
        <begin position="267"/>
        <end position="284"/>
    </location>
</feature>
<evidence type="ECO:0000259" key="3">
    <source>
        <dbReference type="Pfam" id="PF20568"/>
    </source>
</evidence>
<gene>
    <name evidence="4" type="ORF">GQF42_38680</name>
</gene>
<dbReference type="Proteomes" id="UP000436138">
    <property type="component" value="Chromosome"/>
</dbReference>
<proteinExistence type="predicted"/>